<feature type="region of interest" description="Disordered" evidence="1">
    <location>
        <begin position="357"/>
        <end position="439"/>
    </location>
</feature>
<comment type="caution">
    <text evidence="2">The sequence shown here is derived from an EMBL/GenBank/DDBJ whole genome shotgun (WGS) entry which is preliminary data.</text>
</comment>
<accession>A0A8K0NSY3</accession>
<feature type="compositionally biased region" description="Low complexity" evidence="1">
    <location>
        <begin position="972"/>
        <end position="985"/>
    </location>
</feature>
<feature type="compositionally biased region" description="Polar residues" evidence="1">
    <location>
        <begin position="596"/>
        <end position="607"/>
    </location>
</feature>
<sequence length="1150" mass="121537">MPTPLPSYLPASSPFASKPGTPAFTLNLPTPKIQLALTTPLGTPGSAILGRGGSVPSASTSNTTTTRASMAVVFLFDTSLGREAFVKNTTGEGSVVGGIVSGLVERGKNRAKATKSSVQDKGKEKSVGEDMDGFDLRISIVITHSTQPGTIPNFTSSLFADPFDQTQSPIVYQQYFVPYSTFLASLPLLSTYFPVLPLASASTSGSGPGIEKDGVRGTYGYDDDIGWLSEFGIDPEIPVGGVMEEKTVSAEKGLKGLLEGLVVGLEMFDANVKNPFRPAIPVTFMDKTLKAGDVSIRGTPASSFAQSTGQRISPARTDEAERFLFVLTARDAVLPQRTESPSKETSDATVPAWKRTTSADEAEANQTLGPSGHTGLPSPSPSPEDGERRKPKPGTLTTMEANKETAVSTSMLDTPAETSPAAMTTTVQESRVSGSSLGCRLVGNTDAKYDYTTWRDLPDLYSALQVAVALVETEVDANAKDVAQTSLIRSLVASAEGRLDKTKSTAERETSWWPDVPGGRSAMGGFIKHKYAVESEVERPKPVVESVKNANGKRPISAAASPLEQDLANEAKRFKADAAAAASAQQAKMTAQSQSGSTPGNRNQAILGGNTSAAAAAVLGLNGTFTPAQISAIQQARAQHLLKRKQSDAQKRAIAPMPAAGSNPAAQQLNAAQLQQAALTLQNPGAGQIGGSLNGQQGVLQMQALQNEVLRQQAARAAASQPENGAGTIQQGGPHPLGSAVATTAQPTTPSGGPQREVPIWHGRLMAVPAQSEQADTLPSVVAISMRGTDPSTYMPQSWPAAGSTLTLTGAKKLDMNAVQSLAKRGRCPFVEFRAHVESSQTGDLQAQASNNRAVSQFAAKLASGNLMFIYTTGPTPGGGLVVVPHRSSNGTARLLGACFFATPIPANLGEPLTAPGIAPRPGGQNRAQQPQLQRAIQPAIDGSLVPQPALVQPVFPPQSQNGQAPFQNQTVPMVQQQPQQQMQRPPGPPGGTGMGNFPPQILDGLRAALQVQVPGMDVNSLPPEKLAMLANQLTNVKHRQQQQQQQQQQQLLQQQGQANMQQMGSASGMNMMQHNLPANQMQNIRPGNQQQMALQMAMQLAAQQQQPMAQQAQRQLQQQQQQQQQSYPVQIPNQNDLNNYGMGGNNFYQ</sequence>
<dbReference type="Proteomes" id="UP000812966">
    <property type="component" value="Unassembled WGS sequence"/>
</dbReference>
<evidence type="ECO:0000256" key="1">
    <source>
        <dbReference type="SAM" id="MobiDB-lite"/>
    </source>
</evidence>
<feature type="compositionally biased region" description="Polar residues" evidence="1">
    <location>
        <begin position="741"/>
        <end position="752"/>
    </location>
</feature>
<feature type="compositionally biased region" description="Polar residues" evidence="1">
    <location>
        <begin position="395"/>
        <end position="412"/>
    </location>
</feature>
<protein>
    <submittedName>
        <fullName evidence="2">Uncharacterized protein</fullName>
    </submittedName>
</protein>
<dbReference type="EMBL" id="JABELV010000015">
    <property type="protein sequence ID" value="KAG7570926.1"/>
    <property type="molecule type" value="Genomic_DNA"/>
</dbReference>
<feature type="region of interest" description="Disordered" evidence="1">
    <location>
        <begin position="1038"/>
        <end position="1065"/>
    </location>
</feature>
<reference evidence="2" key="1">
    <citation type="submission" date="2020-04" db="EMBL/GenBank/DDBJ databases">
        <title>Analysis of mating type loci in Filobasidium floriforme.</title>
        <authorList>
            <person name="Nowrousian M."/>
        </authorList>
    </citation>
    <scope>NUCLEOTIDE SEQUENCE</scope>
    <source>
        <strain evidence="2">CBS 6242</strain>
    </source>
</reference>
<feature type="compositionally biased region" description="Low complexity" evidence="1">
    <location>
        <begin position="1112"/>
        <end position="1126"/>
    </location>
</feature>
<feature type="region of interest" description="Disordered" evidence="1">
    <location>
        <begin position="585"/>
        <end position="607"/>
    </location>
</feature>
<feature type="compositionally biased region" description="Low complexity" evidence="1">
    <location>
        <begin position="1042"/>
        <end position="1065"/>
    </location>
</feature>
<organism evidence="2 3">
    <name type="scientific">Filobasidium floriforme</name>
    <dbReference type="NCBI Taxonomy" id="5210"/>
    <lineage>
        <taxon>Eukaryota</taxon>
        <taxon>Fungi</taxon>
        <taxon>Dikarya</taxon>
        <taxon>Basidiomycota</taxon>
        <taxon>Agaricomycotina</taxon>
        <taxon>Tremellomycetes</taxon>
        <taxon>Filobasidiales</taxon>
        <taxon>Filobasidiaceae</taxon>
        <taxon>Filobasidium</taxon>
    </lineage>
</organism>
<feature type="compositionally biased region" description="Polar residues" evidence="1">
    <location>
        <begin position="421"/>
        <end position="436"/>
    </location>
</feature>
<keyword evidence="3" id="KW-1185">Reference proteome</keyword>
<feature type="region of interest" description="Disordered" evidence="1">
    <location>
        <begin position="714"/>
        <end position="756"/>
    </location>
</feature>
<feature type="region of interest" description="Disordered" evidence="1">
    <location>
        <begin position="972"/>
        <end position="995"/>
    </location>
</feature>
<dbReference type="AlphaFoldDB" id="A0A8K0NSY3"/>
<feature type="region of interest" description="Disordered" evidence="1">
    <location>
        <begin position="1112"/>
        <end position="1150"/>
    </location>
</feature>
<name>A0A8K0NSY3_9TREE</name>
<gene>
    <name evidence="2" type="ORF">FFLO_01124</name>
</gene>
<feature type="region of interest" description="Disordered" evidence="1">
    <location>
        <begin position="915"/>
        <end position="934"/>
    </location>
</feature>
<evidence type="ECO:0000313" key="3">
    <source>
        <dbReference type="Proteomes" id="UP000812966"/>
    </source>
</evidence>
<feature type="compositionally biased region" description="Polar residues" evidence="1">
    <location>
        <begin position="721"/>
        <end position="731"/>
    </location>
</feature>
<evidence type="ECO:0000313" key="2">
    <source>
        <dbReference type="EMBL" id="KAG7570926.1"/>
    </source>
</evidence>
<proteinExistence type="predicted"/>
<feature type="compositionally biased region" description="Polar residues" evidence="1">
    <location>
        <begin position="1127"/>
        <end position="1139"/>
    </location>
</feature>
<feature type="compositionally biased region" description="Low complexity" evidence="1">
    <location>
        <begin position="585"/>
        <end position="595"/>
    </location>
</feature>